<dbReference type="CDD" id="cd20078">
    <property type="entry name" value="XPF_nuclease_XPF_euk"/>
    <property type="match status" value="1"/>
</dbReference>
<evidence type="ECO:0000256" key="8">
    <source>
        <dbReference type="ARBA" id="ARBA00023204"/>
    </source>
</evidence>
<evidence type="ECO:0000313" key="12">
    <source>
        <dbReference type="EMBL" id="KDQ65067.1"/>
    </source>
</evidence>
<evidence type="ECO:0000256" key="6">
    <source>
        <dbReference type="ARBA" id="ARBA00022801"/>
    </source>
</evidence>
<dbReference type="FunCoup" id="A0A067QNE0">
    <property type="interactions" value="627"/>
</dbReference>
<dbReference type="AlphaFoldDB" id="A0A067QNE0"/>
<dbReference type="Gene3D" id="3.40.50.10130">
    <property type="match status" value="1"/>
</dbReference>
<dbReference type="GO" id="GO:0000014">
    <property type="term" value="F:single-stranded DNA endodeoxyribonuclease activity"/>
    <property type="evidence" value="ECO:0007669"/>
    <property type="project" value="TreeGrafter"/>
</dbReference>
<dbReference type="GO" id="GO:0003697">
    <property type="term" value="F:single-stranded DNA binding"/>
    <property type="evidence" value="ECO:0007669"/>
    <property type="project" value="TreeGrafter"/>
</dbReference>
<dbReference type="SUPFAM" id="SSF52980">
    <property type="entry name" value="Restriction endonuclease-like"/>
    <property type="match status" value="1"/>
</dbReference>
<evidence type="ECO:0000313" key="13">
    <source>
        <dbReference type="Proteomes" id="UP000027265"/>
    </source>
</evidence>
<feature type="compositionally biased region" description="Low complexity" evidence="10">
    <location>
        <begin position="548"/>
        <end position="558"/>
    </location>
</feature>
<dbReference type="InterPro" id="IPR006166">
    <property type="entry name" value="ERCC4_domain"/>
</dbReference>
<evidence type="ECO:0000256" key="1">
    <source>
        <dbReference type="ARBA" id="ARBA00004123"/>
    </source>
</evidence>
<feature type="compositionally biased region" description="Basic and acidic residues" evidence="10">
    <location>
        <begin position="559"/>
        <end position="570"/>
    </location>
</feature>
<dbReference type="Gene3D" id="1.10.150.20">
    <property type="entry name" value="5' to 3' exonuclease, C-terminal subdomain"/>
    <property type="match status" value="1"/>
</dbReference>
<feature type="region of interest" description="Disordered" evidence="10">
    <location>
        <begin position="501"/>
        <end position="570"/>
    </location>
</feature>
<evidence type="ECO:0000256" key="2">
    <source>
        <dbReference type="ARBA" id="ARBA00010015"/>
    </source>
</evidence>
<sequence>MLSLLPFHKSILERIHDPSTSELLLIARGLGLRRIICTLMKIYESPQTLVLLVNAFPEEESAIGEELGIMGCRKPGLRIVGYEMGKKERQDLYKRGGLISVTSRILVVDMLQSDIPIPLITGILVMHAEKVTPLSLEAFIVRLYREKNQSGFLKAFSDEPEHIMSGLSPLRNIMKELQLRTVHIYPRFHEEVKASLERRRADVIELYPQLTDFMLDIHGAIVQCMTTTLAELKRSNTTLDLDDFTVSNAYFRSFDLIVRRQLDPVWHKVGPKTKQLVSDLATLRKLLSYLLTYDALAFHAYLETIIAANTTAPSGSAKQYQSPWLLTDAANIIFQVAKRRCYVMTSTSSSKSKAPPPVDDDEEGWAALNESEGLVGTGKGNGKEKETERAEWLPEGMTPILEELPKWDTLAEVLTEIEEEMMRLESMGRSSLTFTPGTNTVLIMTSSSRTSNLVSEYLSTMDPDSPPGRKAHSMMSAKLQLYLWWKSKLSERKADGKTVFAMPQGNNMLGGNGFPGLNEEESEEISEALKKKDKDKKERAGSRRRVRGGSVVAAASANARKEKECQRDSGDVRGLVGEEAMRDEADDIAQFLSTQTGSTSANLANSGAGPSLITFEDGDFTLEADDFDAHFGLLAPQQTVVVRAYSDDTDDMMLAEIRPKFIVMFEPSQDFVRRIEVYRSSNPGLGVRVYFMVYRDSCEEHKYLVGLRREKDAFERLIRERGSMLLPILEDRSRNDPTEAAIKTISTRLAGGRKEINKEPSRVIVDMREFRSTLPSLLHASKLLVIPATLTVGDYILTPDICVERKSIPDLVQSFNSGRLYTQCELMSVHYKQPILLIEFEEHKSFSLEVQSYLFSIYRLVILIHFTPQTVGEMKSYAKPTNKYPPKKKPGGPSENDTPTAPSIQSKLVLLTLTFPRVRIIWSSSPYATADIFNDLKLNASEPDPSKAIAIGAEEDPDAGAGVNSAAEELLRSLPGITAKNVKYVMSKVRSVREFCELDCKQVQEILGVEPGKACWDFMHRGDRKR</sequence>
<name>A0A067QNE0_9AGAM</name>
<keyword evidence="5" id="KW-0227">DNA damage</keyword>
<organism evidence="12 13">
    <name type="scientific">Jaapia argillacea MUCL 33604</name>
    <dbReference type="NCBI Taxonomy" id="933084"/>
    <lineage>
        <taxon>Eukaryota</taxon>
        <taxon>Fungi</taxon>
        <taxon>Dikarya</taxon>
        <taxon>Basidiomycota</taxon>
        <taxon>Agaricomycotina</taxon>
        <taxon>Agaricomycetes</taxon>
        <taxon>Agaricomycetidae</taxon>
        <taxon>Jaapiales</taxon>
        <taxon>Jaapiaceae</taxon>
        <taxon>Jaapia</taxon>
    </lineage>
</organism>
<dbReference type="STRING" id="933084.A0A067QNE0"/>
<dbReference type="GO" id="GO:1901255">
    <property type="term" value="P:nucleotide-excision repair involved in interstrand cross-link repair"/>
    <property type="evidence" value="ECO:0007669"/>
    <property type="project" value="TreeGrafter"/>
</dbReference>
<keyword evidence="9" id="KW-0539">Nucleus</keyword>
<keyword evidence="13" id="KW-1185">Reference proteome</keyword>
<evidence type="ECO:0000256" key="10">
    <source>
        <dbReference type="SAM" id="MobiDB-lite"/>
    </source>
</evidence>
<dbReference type="PANTHER" id="PTHR10150:SF0">
    <property type="entry name" value="DNA REPAIR ENDONUCLEASE XPF"/>
    <property type="match status" value="1"/>
</dbReference>
<dbReference type="PANTHER" id="PTHR10150">
    <property type="entry name" value="DNA REPAIR ENDONUCLEASE XPF"/>
    <property type="match status" value="1"/>
</dbReference>
<keyword evidence="3" id="KW-0540">Nuclease</keyword>
<evidence type="ECO:0000256" key="7">
    <source>
        <dbReference type="ARBA" id="ARBA00023125"/>
    </source>
</evidence>
<dbReference type="EMBL" id="KL197709">
    <property type="protein sequence ID" value="KDQ65067.1"/>
    <property type="molecule type" value="Genomic_DNA"/>
</dbReference>
<dbReference type="InterPro" id="IPR047520">
    <property type="entry name" value="XPF_nuclease"/>
</dbReference>
<evidence type="ECO:0000256" key="4">
    <source>
        <dbReference type="ARBA" id="ARBA00022759"/>
    </source>
</evidence>
<evidence type="ECO:0000256" key="9">
    <source>
        <dbReference type="ARBA" id="ARBA00023242"/>
    </source>
</evidence>
<dbReference type="SMART" id="SM00891">
    <property type="entry name" value="ERCC4"/>
    <property type="match status" value="1"/>
</dbReference>
<proteinExistence type="inferred from homology"/>
<evidence type="ECO:0000256" key="5">
    <source>
        <dbReference type="ARBA" id="ARBA00022763"/>
    </source>
</evidence>
<dbReference type="GO" id="GO:0000110">
    <property type="term" value="C:nucleotide-excision repair factor 1 complex"/>
    <property type="evidence" value="ECO:0007669"/>
    <property type="project" value="TreeGrafter"/>
</dbReference>
<keyword evidence="4" id="KW-0255">Endonuclease</keyword>
<dbReference type="GO" id="GO:0003684">
    <property type="term" value="F:damaged DNA binding"/>
    <property type="evidence" value="ECO:0007669"/>
    <property type="project" value="TreeGrafter"/>
</dbReference>
<dbReference type="InterPro" id="IPR011335">
    <property type="entry name" value="Restrct_endonuc-II-like"/>
</dbReference>
<keyword evidence="6" id="KW-0378">Hydrolase</keyword>
<dbReference type="InParanoid" id="A0A067QNE0"/>
<dbReference type="OrthoDB" id="361020at2759"/>
<accession>A0A067QNE0</accession>
<evidence type="ECO:0000256" key="3">
    <source>
        <dbReference type="ARBA" id="ARBA00022722"/>
    </source>
</evidence>
<comment type="similarity">
    <text evidence="2">Belongs to the XPF family.</text>
</comment>
<dbReference type="Pfam" id="PF02732">
    <property type="entry name" value="ERCC4"/>
    <property type="match status" value="1"/>
</dbReference>
<keyword evidence="8" id="KW-0234">DNA repair</keyword>
<keyword evidence="7" id="KW-0238">DNA-binding</keyword>
<dbReference type="HOGENOM" id="CLU_002265_2_0_1"/>
<dbReference type="GO" id="GO:0000712">
    <property type="term" value="P:resolution of meiotic recombination intermediates"/>
    <property type="evidence" value="ECO:0007669"/>
    <property type="project" value="TreeGrafter"/>
</dbReference>
<evidence type="ECO:0000259" key="11">
    <source>
        <dbReference type="SMART" id="SM00891"/>
    </source>
</evidence>
<dbReference type="SUPFAM" id="SSF47781">
    <property type="entry name" value="RuvA domain 2-like"/>
    <property type="match status" value="1"/>
</dbReference>
<feature type="region of interest" description="Disordered" evidence="10">
    <location>
        <begin position="877"/>
        <end position="901"/>
    </location>
</feature>
<dbReference type="GO" id="GO:0000724">
    <property type="term" value="P:double-strand break repair via homologous recombination"/>
    <property type="evidence" value="ECO:0007669"/>
    <property type="project" value="TreeGrafter"/>
</dbReference>
<reference evidence="13" key="1">
    <citation type="journal article" date="2014" name="Proc. Natl. Acad. Sci. U.S.A.">
        <title>Extensive sampling of basidiomycete genomes demonstrates inadequacy of the white-rot/brown-rot paradigm for wood decay fungi.</title>
        <authorList>
            <person name="Riley R."/>
            <person name="Salamov A.A."/>
            <person name="Brown D.W."/>
            <person name="Nagy L.G."/>
            <person name="Floudas D."/>
            <person name="Held B.W."/>
            <person name="Levasseur A."/>
            <person name="Lombard V."/>
            <person name="Morin E."/>
            <person name="Otillar R."/>
            <person name="Lindquist E.A."/>
            <person name="Sun H."/>
            <person name="LaButti K.M."/>
            <person name="Schmutz J."/>
            <person name="Jabbour D."/>
            <person name="Luo H."/>
            <person name="Baker S.E."/>
            <person name="Pisabarro A.G."/>
            <person name="Walton J.D."/>
            <person name="Blanchette R.A."/>
            <person name="Henrissat B."/>
            <person name="Martin F."/>
            <person name="Cullen D."/>
            <person name="Hibbett D.S."/>
            <person name="Grigoriev I.V."/>
        </authorList>
    </citation>
    <scope>NUCLEOTIDE SEQUENCE [LARGE SCALE GENOMIC DNA]</scope>
    <source>
        <strain evidence="13">MUCL 33604</strain>
    </source>
</reference>
<dbReference type="InterPro" id="IPR010994">
    <property type="entry name" value="RuvA_2-like"/>
</dbReference>
<comment type="subcellular location">
    <subcellularLocation>
        <location evidence="1">Nucleus</location>
    </subcellularLocation>
</comment>
<dbReference type="Proteomes" id="UP000027265">
    <property type="component" value="Unassembled WGS sequence"/>
</dbReference>
<protein>
    <recommendedName>
        <fullName evidence="11">ERCC4 domain-containing protein</fullName>
    </recommendedName>
</protein>
<feature type="domain" description="ERCC4" evidence="11">
    <location>
        <begin position="762"/>
        <end position="842"/>
    </location>
</feature>
<feature type="compositionally biased region" description="Basic and acidic residues" evidence="10">
    <location>
        <begin position="527"/>
        <end position="541"/>
    </location>
</feature>
<gene>
    <name evidence="12" type="ORF">JAAARDRAFT_43863</name>
</gene>